<accession>A0A9E1GK12</accession>
<comment type="caution">
    <text evidence="1">The sequence shown here is derived from an EMBL/GenBank/DDBJ whole genome shotgun (WGS) entry which is preliminary data.</text>
</comment>
<proteinExistence type="predicted"/>
<name>A0A9E1GK12_9FIRM</name>
<sequence>MSKTTTLAQMRALAQRASGAAAKVAQAAADAIEELARIKADRPGAADVTIPGEGWKEDGSGSAYPVYYDIPAATVTGKDRAAVVIAPESMEAAAGCGLCPTCESMAGSIRLRARQAPGTAITAQYWIDEGKE</sequence>
<evidence type="ECO:0000313" key="1">
    <source>
        <dbReference type="EMBL" id="MBS6621787.1"/>
    </source>
</evidence>
<dbReference type="Proteomes" id="UP000811365">
    <property type="component" value="Unassembled WGS sequence"/>
</dbReference>
<protein>
    <submittedName>
        <fullName evidence="1">Uncharacterized protein</fullName>
    </submittedName>
</protein>
<dbReference type="AlphaFoldDB" id="A0A9E1GK12"/>
<evidence type="ECO:0000313" key="2">
    <source>
        <dbReference type="Proteomes" id="UP000811365"/>
    </source>
</evidence>
<reference evidence="1" key="1">
    <citation type="submission" date="2021-02" db="EMBL/GenBank/DDBJ databases">
        <title>Infant gut strain persistence is associated with maternal origin, phylogeny, and functional potential including surface adhesion and iron acquisition.</title>
        <authorList>
            <person name="Lou Y.C."/>
        </authorList>
    </citation>
    <scope>NUCLEOTIDE SEQUENCE</scope>
    <source>
        <strain evidence="1">L2_039_000G1_dasL2_039_000G1_maxbin2.maxbin.077</strain>
    </source>
</reference>
<dbReference type="EMBL" id="JAGZYH010000019">
    <property type="protein sequence ID" value="MBS6621787.1"/>
    <property type="molecule type" value="Genomic_DNA"/>
</dbReference>
<organism evidence="1 2">
    <name type="scientific">Faecalibacterium prausnitzii</name>
    <dbReference type="NCBI Taxonomy" id="853"/>
    <lineage>
        <taxon>Bacteria</taxon>
        <taxon>Bacillati</taxon>
        <taxon>Bacillota</taxon>
        <taxon>Clostridia</taxon>
        <taxon>Eubacteriales</taxon>
        <taxon>Oscillospiraceae</taxon>
        <taxon>Faecalibacterium</taxon>
    </lineage>
</organism>
<gene>
    <name evidence="1" type="ORF">KH315_06430</name>
</gene>